<dbReference type="GO" id="GO:0046872">
    <property type="term" value="F:metal ion binding"/>
    <property type="evidence" value="ECO:0007669"/>
    <property type="project" value="UniProtKB-KW"/>
</dbReference>
<dbReference type="OrthoDB" id="30736at2157"/>
<dbReference type="CDD" id="cd01335">
    <property type="entry name" value="Radical_SAM"/>
    <property type="match status" value="1"/>
</dbReference>
<comment type="cofactor">
    <cofactor evidence="1">
        <name>[4Fe-4S] cluster</name>
        <dbReference type="ChEBI" id="CHEBI:49883"/>
    </cofactor>
</comment>
<dbReference type="EMBL" id="CP029289">
    <property type="protein sequence ID" value="AWR95755.1"/>
    <property type="molecule type" value="Genomic_DNA"/>
</dbReference>
<evidence type="ECO:0000259" key="6">
    <source>
        <dbReference type="PROSITE" id="PS51918"/>
    </source>
</evidence>
<evidence type="ECO:0000256" key="1">
    <source>
        <dbReference type="ARBA" id="ARBA00001966"/>
    </source>
</evidence>
<dbReference type="Pfam" id="PF13186">
    <property type="entry name" value="SPASM"/>
    <property type="match status" value="1"/>
</dbReference>
<dbReference type="GO" id="GO:0051536">
    <property type="term" value="F:iron-sulfur cluster binding"/>
    <property type="evidence" value="ECO:0007669"/>
    <property type="project" value="UniProtKB-KW"/>
</dbReference>
<dbReference type="PROSITE" id="PS51918">
    <property type="entry name" value="RADICAL_SAM"/>
    <property type="match status" value="1"/>
</dbReference>
<dbReference type="RefSeq" id="WP_110271633.1">
    <property type="nucleotide sequence ID" value="NZ_CP029289.2"/>
</dbReference>
<dbReference type="AlphaFoldDB" id="A0A2U9IIE9"/>
<evidence type="ECO:0000256" key="5">
    <source>
        <dbReference type="ARBA" id="ARBA00023014"/>
    </source>
</evidence>
<evidence type="ECO:0000256" key="3">
    <source>
        <dbReference type="ARBA" id="ARBA00022723"/>
    </source>
</evidence>
<dbReference type="InterPro" id="IPR013785">
    <property type="entry name" value="Aldolase_TIM"/>
</dbReference>
<dbReference type="SFLD" id="SFLDG01384">
    <property type="entry name" value="thioether_bond_formation_requi"/>
    <property type="match status" value="1"/>
</dbReference>
<organism evidence="7 8">
    <name type="scientific">Acidianus brierleyi</name>
    <dbReference type="NCBI Taxonomy" id="41673"/>
    <lineage>
        <taxon>Archaea</taxon>
        <taxon>Thermoproteota</taxon>
        <taxon>Thermoprotei</taxon>
        <taxon>Sulfolobales</taxon>
        <taxon>Sulfolobaceae</taxon>
        <taxon>Acidianus</taxon>
    </lineage>
</organism>
<sequence length="440" mass="51415">MPKFRTKEATKLFYYLTKDIKLDFLNTSIVYITEITLNVSSDCNLACRYCFASAGHYSYSKLENMNFEDTKKAIDEIINKYNYNDSRLLVKFFGGEPILNFKLIEKVVNYFKELKENNKIKYLPKYIIITNLTLVNDKIIKFLNKNKFDIVVSLDGPENINDKARIFRNNLGTFKIIDKNLQKLIKDIDIDHITIEAVYSPIHLEQNISMLFIYKFFYNKYGIYNVAISPLTKVGQGNEFLKMFSDDLLRLYEEKIYDMAFELGRYMAYLFAEGAKIMEIYNFIKKIIINKRSLNSHCTAGFNNVTIMPNGDIYPCYMLSYDNRFYMGNIKEGLINTKTIGVRNFLKDINIKTKIDQCKMCDIMKICNACLGHIDFAKNGKITVDNYTCNYNLGLYEGILAALNDIIADDILWEKFKHQLRKMKDIEDMKDEENHLVGDI</sequence>
<keyword evidence="3" id="KW-0479">Metal-binding</keyword>
<evidence type="ECO:0000256" key="4">
    <source>
        <dbReference type="ARBA" id="ARBA00023004"/>
    </source>
</evidence>
<proteinExistence type="predicted"/>
<dbReference type="GO" id="GO:0016491">
    <property type="term" value="F:oxidoreductase activity"/>
    <property type="evidence" value="ECO:0007669"/>
    <property type="project" value="InterPro"/>
</dbReference>
<feature type="domain" description="Radical SAM core" evidence="6">
    <location>
        <begin position="29"/>
        <end position="262"/>
    </location>
</feature>
<dbReference type="InterPro" id="IPR007197">
    <property type="entry name" value="rSAM"/>
</dbReference>
<dbReference type="InterPro" id="IPR023885">
    <property type="entry name" value="4Fe4S-binding_SPASM_dom"/>
</dbReference>
<dbReference type="PANTHER" id="PTHR43273:SF8">
    <property type="entry name" value="RADICAL SAM DOMAIN PROTEIN"/>
    <property type="match status" value="1"/>
</dbReference>
<name>A0A2U9IIE9_9CREN</name>
<keyword evidence="2" id="KW-0949">S-adenosyl-L-methionine</keyword>
<dbReference type="Gene3D" id="3.20.20.70">
    <property type="entry name" value="Aldolase class I"/>
    <property type="match status" value="1"/>
</dbReference>
<dbReference type="SFLD" id="SFLDG01386">
    <property type="entry name" value="main_SPASM_domain-containing"/>
    <property type="match status" value="1"/>
</dbReference>
<dbReference type="SUPFAM" id="SSF102114">
    <property type="entry name" value="Radical SAM enzymes"/>
    <property type="match status" value="1"/>
</dbReference>
<evidence type="ECO:0000256" key="2">
    <source>
        <dbReference type="ARBA" id="ARBA00022691"/>
    </source>
</evidence>
<dbReference type="InterPro" id="IPR023867">
    <property type="entry name" value="Sulphatase_maturase_rSAM"/>
</dbReference>
<dbReference type="Proteomes" id="UP000248044">
    <property type="component" value="Chromosome"/>
</dbReference>
<evidence type="ECO:0000313" key="8">
    <source>
        <dbReference type="Proteomes" id="UP000248044"/>
    </source>
</evidence>
<evidence type="ECO:0000313" key="7">
    <source>
        <dbReference type="EMBL" id="AWR95755.1"/>
    </source>
</evidence>
<keyword evidence="4" id="KW-0408">Iron</keyword>
<dbReference type="KEGG" id="abri:DFR85_15370"/>
<dbReference type="InterPro" id="IPR058240">
    <property type="entry name" value="rSAM_sf"/>
</dbReference>
<dbReference type="PANTHER" id="PTHR43273">
    <property type="entry name" value="ANAEROBIC SULFATASE-MATURATING ENZYME HOMOLOG ASLB-RELATED"/>
    <property type="match status" value="1"/>
</dbReference>
<accession>A0A2U9IIE9</accession>
<dbReference type="NCBIfam" id="TIGR04085">
    <property type="entry name" value="rSAM_more_4Fe4S"/>
    <property type="match status" value="1"/>
</dbReference>
<dbReference type="SFLD" id="SFLDS00029">
    <property type="entry name" value="Radical_SAM"/>
    <property type="match status" value="1"/>
</dbReference>
<dbReference type="Pfam" id="PF04055">
    <property type="entry name" value="Radical_SAM"/>
    <property type="match status" value="1"/>
</dbReference>
<gene>
    <name evidence="7" type="ORF">DFR85_15370</name>
</gene>
<dbReference type="SFLD" id="SFLDG01067">
    <property type="entry name" value="SPASM/twitch_domain_containing"/>
    <property type="match status" value="1"/>
</dbReference>
<keyword evidence="5" id="KW-0411">Iron-sulfur</keyword>
<protein>
    <recommendedName>
        <fullName evidence="6">Radical SAM core domain-containing protein</fullName>
    </recommendedName>
</protein>
<dbReference type="GeneID" id="36833564"/>
<reference evidence="7 8" key="1">
    <citation type="submission" date="2018-05" db="EMBL/GenBank/DDBJ databases">
        <title>Complete Genome Sequences of Extremely Thermoacidophilic, Metal-Mobilizing Type-Strain Members of the Archaeal Family Sulfolobaceae: Acidianus brierleyi DSM-1651T, Acidianus sulfidivorans DSM-18786T, Metallosphaera hakonensis DSM-7519T, and Metallosphaera prunae DSM-10039T.</title>
        <authorList>
            <person name="Counts J.A."/>
            <person name="Kelly R.M."/>
        </authorList>
    </citation>
    <scope>NUCLEOTIDE SEQUENCE [LARGE SCALE GENOMIC DNA]</scope>
    <source>
        <strain evidence="7 8">DSM 1651</strain>
    </source>
</reference>
<keyword evidence="8" id="KW-1185">Reference proteome</keyword>